<keyword evidence="3 6" id="KW-0378">Hydrolase</keyword>
<evidence type="ECO:0000256" key="2">
    <source>
        <dbReference type="ARBA" id="ARBA00022723"/>
    </source>
</evidence>
<dbReference type="EMBL" id="CP036526">
    <property type="protein sequence ID" value="QDT11417.1"/>
    <property type="molecule type" value="Genomic_DNA"/>
</dbReference>
<dbReference type="Pfam" id="PF00884">
    <property type="entry name" value="Sulfatase"/>
    <property type="match status" value="1"/>
</dbReference>
<keyword evidence="2" id="KW-0479">Metal-binding</keyword>
<sequence length="532" mass="59075">MSTWFRTASCCLIVVAAGKFLGPEAVAEERPNILFIYADDQNYKTLSCVPESPDWVSTPNIDALAKGGIRFDRCYFGAWCMPSRASFLTGQLQHGVQTMRMAGQYPASSYDPAKCRFWPSQLRKSGYHTAQIGKWHTGVDTGNGRDWDHQIVWNRPGHPENAGNYFKNQIVTFNGVDRQVGGYSTDNYTDWAVDYIGGKDRDPTKPWYLWLCYGAVHGPTTPADRHEGKLAGKVAELPADIFGPWPDKPKYLQSTASWIRGDDGKAYRVKKKLKASNFNTNTAGQSYDDWVQQTNECAMAIDEGVGRLVKALQDSGQQTNTMIVYTADQGFALGQHGFNQKVAPYDATVASPLVIRHAGKIPEGKVCRHPINAPDVVQLFCNTAQTEIPWKMHGRDIRPLLENPETAAWNSATLMTHTGRTYGDDTAVIPTGQALTVTGGIPWYALLRDGKYKYIRTFVEGEMEEIYDLDADPEELTNLALQPEYNDLLNALRAKAIDELKRTDAKFSDAMPSTAAMPRTAAMTGPTAYQAQ</sequence>
<dbReference type="EC" id="3.1.6.1" evidence="6"/>
<reference evidence="6 7" key="1">
    <citation type="submission" date="2019-02" db="EMBL/GenBank/DDBJ databases">
        <title>Deep-cultivation of Planctomycetes and their phenomic and genomic characterization uncovers novel biology.</title>
        <authorList>
            <person name="Wiegand S."/>
            <person name="Jogler M."/>
            <person name="Boedeker C."/>
            <person name="Pinto D."/>
            <person name="Vollmers J."/>
            <person name="Rivas-Marin E."/>
            <person name="Kohn T."/>
            <person name="Peeters S.H."/>
            <person name="Heuer A."/>
            <person name="Rast P."/>
            <person name="Oberbeckmann S."/>
            <person name="Bunk B."/>
            <person name="Jeske O."/>
            <person name="Meyerdierks A."/>
            <person name="Storesund J.E."/>
            <person name="Kallscheuer N."/>
            <person name="Luecker S."/>
            <person name="Lage O.M."/>
            <person name="Pohl T."/>
            <person name="Merkel B.J."/>
            <person name="Hornburger P."/>
            <person name="Mueller R.-W."/>
            <person name="Bruemmer F."/>
            <person name="Labrenz M."/>
            <person name="Spormann A.M."/>
            <person name="Op den Camp H."/>
            <person name="Overmann J."/>
            <person name="Amann R."/>
            <person name="Jetten M.S.M."/>
            <person name="Mascher T."/>
            <person name="Medema M.H."/>
            <person name="Devos D.P."/>
            <person name="Kaster A.-K."/>
            <person name="Ovreas L."/>
            <person name="Rohde M."/>
            <person name="Galperin M.Y."/>
            <person name="Jogler C."/>
        </authorList>
    </citation>
    <scope>NUCLEOTIDE SEQUENCE [LARGE SCALE GENOMIC DNA]</scope>
    <source>
        <strain evidence="6 7">K23_9</strain>
    </source>
</reference>
<accession>A0A517NWB0</accession>
<dbReference type="SUPFAM" id="SSF53649">
    <property type="entry name" value="Alkaline phosphatase-like"/>
    <property type="match status" value="1"/>
</dbReference>
<dbReference type="InterPro" id="IPR050738">
    <property type="entry name" value="Sulfatase"/>
</dbReference>
<organism evidence="6 7">
    <name type="scientific">Stieleria marina</name>
    <dbReference type="NCBI Taxonomy" id="1930275"/>
    <lineage>
        <taxon>Bacteria</taxon>
        <taxon>Pseudomonadati</taxon>
        <taxon>Planctomycetota</taxon>
        <taxon>Planctomycetia</taxon>
        <taxon>Pirellulales</taxon>
        <taxon>Pirellulaceae</taxon>
        <taxon>Stieleria</taxon>
    </lineage>
</organism>
<evidence type="ECO:0000256" key="1">
    <source>
        <dbReference type="ARBA" id="ARBA00008779"/>
    </source>
</evidence>
<dbReference type="GO" id="GO:0004065">
    <property type="term" value="F:arylsulfatase activity"/>
    <property type="evidence" value="ECO:0007669"/>
    <property type="project" value="UniProtKB-EC"/>
</dbReference>
<dbReference type="AlphaFoldDB" id="A0A517NWB0"/>
<dbReference type="GO" id="GO:0046872">
    <property type="term" value="F:metal ion binding"/>
    <property type="evidence" value="ECO:0007669"/>
    <property type="project" value="UniProtKB-KW"/>
</dbReference>
<name>A0A517NWB0_9BACT</name>
<dbReference type="PANTHER" id="PTHR42693">
    <property type="entry name" value="ARYLSULFATASE FAMILY MEMBER"/>
    <property type="match status" value="1"/>
</dbReference>
<comment type="similarity">
    <text evidence="1">Belongs to the sulfatase family.</text>
</comment>
<dbReference type="InterPro" id="IPR024607">
    <property type="entry name" value="Sulfatase_CS"/>
</dbReference>
<keyword evidence="4" id="KW-0106">Calcium</keyword>
<dbReference type="OrthoDB" id="241354at2"/>
<dbReference type="InterPro" id="IPR000917">
    <property type="entry name" value="Sulfatase_N"/>
</dbReference>
<dbReference type="PROSITE" id="PS00149">
    <property type="entry name" value="SULFATASE_2"/>
    <property type="match status" value="1"/>
</dbReference>
<evidence type="ECO:0000313" key="7">
    <source>
        <dbReference type="Proteomes" id="UP000319817"/>
    </source>
</evidence>
<dbReference type="InterPro" id="IPR017850">
    <property type="entry name" value="Alkaline_phosphatase_core_sf"/>
</dbReference>
<evidence type="ECO:0000256" key="3">
    <source>
        <dbReference type="ARBA" id="ARBA00022801"/>
    </source>
</evidence>
<dbReference type="PANTHER" id="PTHR42693:SF53">
    <property type="entry name" value="ENDO-4-O-SULFATASE"/>
    <property type="match status" value="1"/>
</dbReference>
<feature type="domain" description="Sulfatase N-terminal" evidence="5">
    <location>
        <begin position="31"/>
        <end position="365"/>
    </location>
</feature>
<protein>
    <submittedName>
        <fullName evidence="6">Arylsulfatase</fullName>
        <ecNumber evidence="6">3.1.6.1</ecNumber>
    </submittedName>
</protein>
<dbReference type="RefSeq" id="WP_145419252.1">
    <property type="nucleotide sequence ID" value="NZ_CP036526.1"/>
</dbReference>
<gene>
    <name evidence="6" type="ORF">K239x_34140</name>
</gene>
<dbReference type="Proteomes" id="UP000319817">
    <property type="component" value="Chromosome"/>
</dbReference>
<keyword evidence="7" id="KW-1185">Reference proteome</keyword>
<evidence type="ECO:0000313" key="6">
    <source>
        <dbReference type="EMBL" id="QDT11417.1"/>
    </source>
</evidence>
<evidence type="ECO:0000256" key="4">
    <source>
        <dbReference type="ARBA" id="ARBA00022837"/>
    </source>
</evidence>
<proteinExistence type="inferred from homology"/>
<dbReference type="Gene3D" id="3.40.720.10">
    <property type="entry name" value="Alkaline Phosphatase, subunit A"/>
    <property type="match status" value="1"/>
</dbReference>
<evidence type="ECO:0000259" key="5">
    <source>
        <dbReference type="Pfam" id="PF00884"/>
    </source>
</evidence>